<accession>A0A2S4V5M3</accession>
<protein>
    <submittedName>
        <fullName evidence="4">Uncharacterized protein</fullName>
    </submittedName>
</protein>
<keyword evidence="3" id="KW-0732">Signal</keyword>
<dbReference type="AlphaFoldDB" id="A0A2S4V5M3"/>
<sequence length="378" mass="42282">MVAFTLSFRTKTYRSHRHCSKIGYILFALITLLPTSQSASNDSYSYLDPRFVYTPKDQWHLNDSLANVAYTNSSGAKVTTQFFGSAVYVSSPSFMFSPFVLFLLLERLAGCLHVEDTTRHIHVKLYPRCAIQLPLIISLRFYVPEPHRSDSKLSSTRRADQYRLQVIIDDVDKYIVDLNGPSTSNAPQEVLWGVKLVEGNHTFQAINMGADPDRPFVAFASLTITTGQPTNSAPAVSSQSFHSVGEDDDEHAKKNSLIRRVTGGVGALAGFIALVFLAYREQRRRHRRQLQQDLHSHRLATQTAKSVSPDPAMVTPSQSLQYVAIRPPSSTYTREATYPDPAGSRLIISEDRASSVSSREGEDESEFWRPRKTSTSSN</sequence>
<dbReference type="VEuPathDB" id="FungiDB:PSTT_10141"/>
<feature type="transmembrane region" description="Helical" evidence="2">
    <location>
        <begin position="125"/>
        <end position="143"/>
    </location>
</feature>
<evidence type="ECO:0000256" key="3">
    <source>
        <dbReference type="SAM" id="SignalP"/>
    </source>
</evidence>
<gene>
    <name evidence="4" type="ORF">PSTT_10141</name>
</gene>
<keyword evidence="5" id="KW-1185">Reference proteome</keyword>
<organism evidence="4 5">
    <name type="scientific">Puccinia striiformis</name>
    <dbReference type="NCBI Taxonomy" id="27350"/>
    <lineage>
        <taxon>Eukaryota</taxon>
        <taxon>Fungi</taxon>
        <taxon>Dikarya</taxon>
        <taxon>Basidiomycota</taxon>
        <taxon>Pucciniomycotina</taxon>
        <taxon>Pucciniomycetes</taxon>
        <taxon>Pucciniales</taxon>
        <taxon>Pucciniaceae</taxon>
        <taxon>Puccinia</taxon>
    </lineage>
</organism>
<dbReference type="EMBL" id="PKSL01000107">
    <property type="protein sequence ID" value="POW04787.1"/>
    <property type="molecule type" value="Genomic_DNA"/>
</dbReference>
<evidence type="ECO:0000256" key="2">
    <source>
        <dbReference type="SAM" id="Phobius"/>
    </source>
</evidence>
<reference evidence="4" key="1">
    <citation type="submission" date="2017-12" db="EMBL/GenBank/DDBJ databases">
        <title>Gene loss provides genomic basis for host adaptation in cereal stripe rust fungi.</title>
        <authorList>
            <person name="Xia C."/>
        </authorList>
    </citation>
    <scope>NUCLEOTIDE SEQUENCE [LARGE SCALE GENOMIC DNA]</scope>
    <source>
        <strain evidence="4">93-210</strain>
    </source>
</reference>
<feature type="signal peptide" evidence="3">
    <location>
        <begin position="1"/>
        <end position="38"/>
    </location>
</feature>
<dbReference type="VEuPathDB" id="FungiDB:PSHT_02289"/>
<comment type="caution">
    <text evidence="4">The sequence shown here is derived from an EMBL/GenBank/DDBJ whole genome shotgun (WGS) entry which is preliminary data.</text>
</comment>
<feature type="region of interest" description="Disordered" evidence="1">
    <location>
        <begin position="288"/>
        <end position="315"/>
    </location>
</feature>
<feature type="region of interest" description="Disordered" evidence="1">
    <location>
        <begin position="330"/>
        <end position="378"/>
    </location>
</feature>
<evidence type="ECO:0000313" key="4">
    <source>
        <dbReference type="EMBL" id="POW04787.1"/>
    </source>
</evidence>
<evidence type="ECO:0000313" key="5">
    <source>
        <dbReference type="Proteomes" id="UP000239156"/>
    </source>
</evidence>
<feature type="chain" id="PRO_5015628564" evidence="3">
    <location>
        <begin position="39"/>
        <end position="378"/>
    </location>
</feature>
<feature type="transmembrane region" description="Helical" evidence="2">
    <location>
        <begin position="257"/>
        <end position="279"/>
    </location>
</feature>
<keyword evidence="2" id="KW-1133">Transmembrane helix</keyword>
<evidence type="ECO:0000256" key="1">
    <source>
        <dbReference type="SAM" id="MobiDB-lite"/>
    </source>
</evidence>
<name>A0A2S4V5M3_9BASI</name>
<dbReference type="Proteomes" id="UP000239156">
    <property type="component" value="Unassembled WGS sequence"/>
</dbReference>
<keyword evidence="2" id="KW-0472">Membrane</keyword>
<keyword evidence="2" id="KW-0812">Transmembrane</keyword>
<feature type="region of interest" description="Disordered" evidence="1">
    <location>
        <begin position="229"/>
        <end position="252"/>
    </location>
</feature>
<feature type="transmembrane region" description="Helical" evidence="2">
    <location>
        <begin position="82"/>
        <end position="105"/>
    </location>
</feature>
<feature type="compositionally biased region" description="Polar residues" evidence="1">
    <location>
        <begin position="229"/>
        <end position="242"/>
    </location>
</feature>
<proteinExistence type="predicted"/>